<comment type="caution">
    <text evidence="2">The sequence shown here is derived from an EMBL/GenBank/DDBJ whole genome shotgun (WGS) entry which is preliminary data.</text>
</comment>
<name>A0A4Y2V9T1_ARAVE</name>
<reference evidence="2 3" key="1">
    <citation type="journal article" date="2019" name="Sci. Rep.">
        <title>Orb-weaving spider Araneus ventricosus genome elucidates the spidroin gene catalogue.</title>
        <authorList>
            <person name="Kono N."/>
            <person name="Nakamura H."/>
            <person name="Ohtoshi R."/>
            <person name="Moran D.A.P."/>
            <person name="Shinohara A."/>
            <person name="Yoshida Y."/>
            <person name="Fujiwara M."/>
            <person name="Mori M."/>
            <person name="Tomita M."/>
            <person name="Arakawa K."/>
        </authorList>
    </citation>
    <scope>NUCLEOTIDE SEQUENCE [LARGE SCALE GENOMIC DNA]</scope>
</reference>
<accession>A0A4Y2V9T1</accession>
<organism evidence="2 3">
    <name type="scientific">Araneus ventricosus</name>
    <name type="common">Orbweaver spider</name>
    <name type="synonym">Epeira ventricosa</name>
    <dbReference type="NCBI Taxonomy" id="182803"/>
    <lineage>
        <taxon>Eukaryota</taxon>
        <taxon>Metazoa</taxon>
        <taxon>Ecdysozoa</taxon>
        <taxon>Arthropoda</taxon>
        <taxon>Chelicerata</taxon>
        <taxon>Arachnida</taxon>
        <taxon>Araneae</taxon>
        <taxon>Araneomorphae</taxon>
        <taxon>Entelegynae</taxon>
        <taxon>Araneoidea</taxon>
        <taxon>Araneidae</taxon>
        <taxon>Araneus</taxon>
    </lineage>
</organism>
<keyword evidence="3" id="KW-1185">Reference proteome</keyword>
<dbReference type="EMBL" id="BGPR01044531">
    <property type="protein sequence ID" value="GBO21308.1"/>
    <property type="molecule type" value="Genomic_DNA"/>
</dbReference>
<evidence type="ECO:0000313" key="1">
    <source>
        <dbReference type="EMBL" id="GBO21298.1"/>
    </source>
</evidence>
<gene>
    <name evidence="1" type="ORF">AVEN_171205_1</name>
    <name evidence="2" type="ORF">AVEN_70810_1</name>
</gene>
<proteinExistence type="predicted"/>
<dbReference type="EMBL" id="BGPR01044520">
    <property type="protein sequence ID" value="GBO21298.1"/>
    <property type="molecule type" value="Genomic_DNA"/>
</dbReference>
<dbReference type="AlphaFoldDB" id="A0A4Y2V9T1"/>
<sequence>MVARKCMMRKEAGDLLSILQTWRRKLMEKFERADALRFHLYLISFSKFQEVFFMELCQNTKIIASCAHAGQVVDFYDYGIQKLVVLYDKCLNIGRNYAEKYIKVQALT</sequence>
<evidence type="ECO:0000313" key="2">
    <source>
        <dbReference type="EMBL" id="GBO21308.1"/>
    </source>
</evidence>
<evidence type="ECO:0000313" key="3">
    <source>
        <dbReference type="Proteomes" id="UP000499080"/>
    </source>
</evidence>
<dbReference type="Proteomes" id="UP000499080">
    <property type="component" value="Unassembled WGS sequence"/>
</dbReference>
<protein>
    <submittedName>
        <fullName evidence="2">Uncharacterized protein</fullName>
    </submittedName>
</protein>